<dbReference type="PANTHER" id="PTHR31723:SF10">
    <property type="entry name" value="PATHOGEN-RELATED PROTEIN"/>
    <property type="match status" value="1"/>
</dbReference>
<dbReference type="InterPro" id="IPR032710">
    <property type="entry name" value="NTF2-like_dom_sf"/>
</dbReference>
<proteinExistence type="predicted"/>
<accession>A0ABN2W982</accession>
<sequence>MPDTSETPLWLQGREAVIAAADPSEWREKAPDYHLSHVVMPRERTTRHAPGQLEAIVESIVQVFEMEVSHKKDPATWVSMVTETFRTRINGGAWASAADIAEQGSYNVLIGDSAFYRREDESFTSQHHVFHTAFPGGFFWEVQEVLSPPPVVTFKWRHWGDFTGAYKGFAPSGERVEMYGMSVAKVSDDLRLEEVEHFYDPNAFLATLTGGCPVAHSG</sequence>
<dbReference type="EMBL" id="BAAAPE010000013">
    <property type="protein sequence ID" value="GAA2086621.1"/>
    <property type="molecule type" value="Genomic_DNA"/>
</dbReference>
<organism evidence="1 2">
    <name type="scientific">Streptomyces albiaxialis</name>
    <dbReference type="NCBI Taxonomy" id="329523"/>
    <lineage>
        <taxon>Bacteria</taxon>
        <taxon>Bacillati</taxon>
        <taxon>Actinomycetota</taxon>
        <taxon>Actinomycetes</taxon>
        <taxon>Kitasatosporales</taxon>
        <taxon>Streptomycetaceae</taxon>
        <taxon>Streptomyces</taxon>
    </lineage>
</organism>
<reference evidence="1 2" key="1">
    <citation type="journal article" date="2019" name="Int. J. Syst. Evol. Microbiol.">
        <title>The Global Catalogue of Microorganisms (GCM) 10K type strain sequencing project: providing services to taxonomists for standard genome sequencing and annotation.</title>
        <authorList>
            <consortium name="The Broad Institute Genomics Platform"/>
            <consortium name="The Broad Institute Genome Sequencing Center for Infectious Disease"/>
            <person name="Wu L."/>
            <person name="Ma J."/>
        </authorList>
    </citation>
    <scope>NUCLEOTIDE SEQUENCE [LARGE SCALE GENOMIC DNA]</scope>
    <source>
        <strain evidence="1 2">JCM 15478</strain>
    </source>
</reference>
<protein>
    <recommendedName>
        <fullName evidence="3">SnoaL-like polyketide cyclase</fullName>
    </recommendedName>
</protein>
<evidence type="ECO:0008006" key="3">
    <source>
        <dbReference type="Google" id="ProtNLM"/>
    </source>
</evidence>
<gene>
    <name evidence="1" type="ORF">GCM10009801_49140</name>
</gene>
<dbReference type="PANTHER" id="PTHR31723">
    <property type="entry name" value="PATHOGENESIS-RELATED FAMILY PROTEIN"/>
    <property type="match status" value="1"/>
</dbReference>
<dbReference type="SUPFAM" id="SSF54427">
    <property type="entry name" value="NTF2-like"/>
    <property type="match status" value="1"/>
</dbReference>
<dbReference type="Gene3D" id="3.10.450.50">
    <property type="match status" value="1"/>
</dbReference>
<evidence type="ECO:0000313" key="2">
    <source>
        <dbReference type="Proteomes" id="UP001500016"/>
    </source>
</evidence>
<evidence type="ECO:0000313" key="1">
    <source>
        <dbReference type="EMBL" id="GAA2086621.1"/>
    </source>
</evidence>
<keyword evidence="2" id="KW-1185">Reference proteome</keyword>
<dbReference type="Proteomes" id="UP001500016">
    <property type="component" value="Unassembled WGS sequence"/>
</dbReference>
<comment type="caution">
    <text evidence="1">The sequence shown here is derived from an EMBL/GenBank/DDBJ whole genome shotgun (WGS) entry which is preliminary data.</text>
</comment>
<dbReference type="RefSeq" id="WP_344531444.1">
    <property type="nucleotide sequence ID" value="NZ_BAAAPE010000013.1"/>
</dbReference>
<name>A0ABN2W982_9ACTN</name>
<dbReference type="InterPro" id="IPR053218">
    <property type="entry name" value="Pathogen-related_defense"/>
</dbReference>